<keyword evidence="2" id="KW-1185">Reference proteome</keyword>
<dbReference type="AlphaFoldDB" id="A0A4Q9QEC0"/>
<sequence>MLNLTPLRVLAGFPDSTPLGRHPSPPWQVPRSVPEGHWFHPLAYGWPRRCQWAVGKNSSWPLQASSLEQ</sequence>
<name>A0A4Q9QEC0_9APHY</name>
<proteinExistence type="predicted"/>
<protein>
    <submittedName>
        <fullName evidence="1">Uncharacterized protein</fullName>
    </submittedName>
</protein>
<dbReference type="EMBL" id="ML145085">
    <property type="protein sequence ID" value="TBU65124.1"/>
    <property type="molecule type" value="Genomic_DNA"/>
</dbReference>
<organism evidence="1 2">
    <name type="scientific">Dichomitus squalens</name>
    <dbReference type="NCBI Taxonomy" id="114155"/>
    <lineage>
        <taxon>Eukaryota</taxon>
        <taxon>Fungi</taxon>
        <taxon>Dikarya</taxon>
        <taxon>Basidiomycota</taxon>
        <taxon>Agaricomycotina</taxon>
        <taxon>Agaricomycetes</taxon>
        <taxon>Polyporales</taxon>
        <taxon>Polyporaceae</taxon>
        <taxon>Dichomitus</taxon>
    </lineage>
</organism>
<evidence type="ECO:0000313" key="1">
    <source>
        <dbReference type="EMBL" id="TBU65124.1"/>
    </source>
</evidence>
<evidence type="ECO:0000313" key="2">
    <source>
        <dbReference type="Proteomes" id="UP000292082"/>
    </source>
</evidence>
<gene>
    <name evidence="1" type="ORF">BD310DRAFT_914112</name>
</gene>
<dbReference type="Proteomes" id="UP000292082">
    <property type="component" value="Unassembled WGS sequence"/>
</dbReference>
<reference evidence="1 2" key="1">
    <citation type="submission" date="2019-01" db="EMBL/GenBank/DDBJ databases">
        <title>Draft genome sequences of three monokaryotic isolates of the white-rot basidiomycete fungus Dichomitus squalens.</title>
        <authorList>
            <consortium name="DOE Joint Genome Institute"/>
            <person name="Lopez S.C."/>
            <person name="Andreopoulos B."/>
            <person name="Pangilinan J."/>
            <person name="Lipzen A."/>
            <person name="Riley R."/>
            <person name="Ahrendt S."/>
            <person name="Ng V."/>
            <person name="Barry K."/>
            <person name="Daum C."/>
            <person name="Grigoriev I.V."/>
            <person name="Hilden K.S."/>
            <person name="Makela M.R."/>
            <person name="de Vries R.P."/>
        </authorList>
    </citation>
    <scope>NUCLEOTIDE SEQUENCE [LARGE SCALE GENOMIC DNA]</scope>
    <source>
        <strain evidence="1 2">CBS 464.89</strain>
    </source>
</reference>
<accession>A0A4Q9QEC0</accession>